<gene>
    <name evidence="1" type="ORF">UFOPK3001_01790</name>
    <name evidence="2" type="ORF">UFOPK3954_00790</name>
</gene>
<accession>A0A6J6Z146</accession>
<sequence length="71" mass="7593">MGASRRYVFPEPGDTLATLAERVMPGQPDAAKTLLSWNLHLAMRPFPVGAPGEILCTDVVYLEPPTARAGA</sequence>
<reference evidence="1" key="1">
    <citation type="submission" date="2020-05" db="EMBL/GenBank/DDBJ databases">
        <authorList>
            <person name="Chiriac C."/>
            <person name="Salcher M."/>
            <person name="Ghai R."/>
            <person name="Kavagutti S V."/>
        </authorList>
    </citation>
    <scope>NUCLEOTIDE SEQUENCE</scope>
</reference>
<organism evidence="1">
    <name type="scientific">freshwater metagenome</name>
    <dbReference type="NCBI Taxonomy" id="449393"/>
    <lineage>
        <taxon>unclassified sequences</taxon>
        <taxon>metagenomes</taxon>
        <taxon>ecological metagenomes</taxon>
    </lineage>
</organism>
<dbReference type="AlphaFoldDB" id="A0A6J6Z146"/>
<protein>
    <submittedName>
        <fullName evidence="1">Unannotated protein</fullName>
    </submittedName>
</protein>
<evidence type="ECO:0000313" key="2">
    <source>
        <dbReference type="EMBL" id="CAB4985242.1"/>
    </source>
</evidence>
<proteinExistence type="predicted"/>
<name>A0A6J6Z146_9ZZZZ</name>
<evidence type="ECO:0000313" key="1">
    <source>
        <dbReference type="EMBL" id="CAB4814445.1"/>
    </source>
</evidence>
<dbReference type="EMBL" id="CAFBON010000066">
    <property type="protein sequence ID" value="CAB4985242.1"/>
    <property type="molecule type" value="Genomic_DNA"/>
</dbReference>
<dbReference type="EMBL" id="CAFAAJ010000130">
    <property type="protein sequence ID" value="CAB4814445.1"/>
    <property type="molecule type" value="Genomic_DNA"/>
</dbReference>